<dbReference type="PROSITE" id="PS51038">
    <property type="entry name" value="BAH"/>
    <property type="match status" value="1"/>
</dbReference>
<dbReference type="FunFam" id="3.90.120.10:FF:000003">
    <property type="entry name" value="DNA (cytosine-5)-methyltransferase 1"/>
    <property type="match status" value="1"/>
</dbReference>
<dbReference type="GO" id="GO:0003886">
    <property type="term" value="F:DNA (cytosine-5-)-methyltransferase activity"/>
    <property type="evidence" value="ECO:0007669"/>
    <property type="project" value="UniProtKB-EC"/>
</dbReference>
<dbReference type="AlphaFoldDB" id="A0A2G5C7X0"/>
<comment type="subcellular location">
    <subcellularLocation>
        <location evidence="1">Nucleus</location>
    </subcellularLocation>
</comment>
<accession>A0A2G5C7X0</accession>
<evidence type="ECO:0000256" key="1">
    <source>
        <dbReference type="ARBA" id="ARBA00004123"/>
    </source>
</evidence>
<dbReference type="OrthoDB" id="5376140at2759"/>
<dbReference type="InterPro" id="IPR016197">
    <property type="entry name" value="Chromo-like_dom_sf"/>
</dbReference>
<keyword evidence="14" id="KW-1185">Reference proteome</keyword>
<dbReference type="InterPro" id="IPR000953">
    <property type="entry name" value="Chromo/chromo_shadow_dom"/>
</dbReference>
<dbReference type="FunFam" id="3.40.50.150:FF:000143">
    <property type="entry name" value="DNA (cytosine-5)-methyltransferase 1"/>
    <property type="match status" value="1"/>
</dbReference>
<evidence type="ECO:0000313" key="13">
    <source>
        <dbReference type="EMBL" id="PIA27394.1"/>
    </source>
</evidence>
<dbReference type="GO" id="GO:0003677">
    <property type="term" value="F:DNA binding"/>
    <property type="evidence" value="ECO:0007669"/>
    <property type="project" value="UniProtKB-KW"/>
</dbReference>
<dbReference type="Pfam" id="PF01426">
    <property type="entry name" value="BAH"/>
    <property type="match status" value="1"/>
</dbReference>
<name>A0A2G5C7X0_AQUCA</name>
<dbReference type="PROSITE" id="PS50013">
    <property type="entry name" value="CHROMO_2"/>
    <property type="match status" value="1"/>
</dbReference>
<dbReference type="InterPro" id="IPR043151">
    <property type="entry name" value="BAH_sf"/>
</dbReference>
<sequence>MSSTRVLRSRKGKEKVVEENPPPNIDEHDPIKIKTKRKSKSEKGSSSKEKKVKRDVIDSECQFVGDPIPDEEARQLWPHRYINIDLKKNEASTSKSKSRGKKGDDDDEEDENFAQCHFQQAVVDGCIYNLNDDAYVKGEKGEQEYIAKIVELFKTTDGRSLFSARWFFKAEDTVIELHGDLVDKKRVFMSELKNDNPLDCITLKLNIVQVSPNVDLVAKKAALPPCDFFFDMKYSPKYSTFSNVPQEGTGIHSETSSTISRDASSDGVTSGTKVECKKNSEMTLLDLYSGCGAMSTGLCLGAATAGVNLVTKWAVDVNEYACESLKWNHPETEVRNEDAGSFLSLLKEWRKLCQKFSLLGTTQTPASYFMDDENDRAAYGPKPTSGEFEVGKMVGICYGDPNKLNKVCLHFKVRWKGYGPDDDTWEPLSGLKNCGESIQDFVIRGYNLNILPLTGAVDVICGGPPCQGISGFNRFRNKDEPLKDPKNYQLVVFMDIVEYLKPRFVLMENVVDIVKFAGGYLARYAMGRLVGLDYQSRLGMMVAGTYGLPQFRMRVFLWGALPTETLPPYPLPTHEVVVRGQIPTLFEQNVVAYDEEHPLKLEKALLLKDAISDLPQVTNYENRDEFPHERAPRTKFQKFIRSSKEELMGVTGFPPIPTETAVIYDHRPLLLNIDDYQRVCRIPKRKGANFRDLPGLVIHPDKKVEVDDSVERELLPSNKPLVPDYAITYQDGYSFKPFGRLWWDETVPTVVTRAEPHNQVIMHPEQDRVLTVRENARLQGFPDYYKLFGDIKERYIQVGNAVAVPVARALGFVLGMAHKGLCDDQPLFTLPTKFSRLIAEQSLSVEPEDSGSLGSTLNVGQ</sequence>
<dbReference type="FunFam" id="2.30.30.490:FF:000011">
    <property type="entry name" value="DNA (cytosine-5)-methyltransferase 1"/>
    <property type="match status" value="1"/>
</dbReference>
<dbReference type="InterPro" id="IPR001525">
    <property type="entry name" value="C5_MeTfrase"/>
</dbReference>
<evidence type="ECO:0000256" key="5">
    <source>
        <dbReference type="ARBA" id="ARBA00022691"/>
    </source>
</evidence>
<evidence type="ECO:0000259" key="11">
    <source>
        <dbReference type="PROSITE" id="PS50013"/>
    </source>
</evidence>
<dbReference type="Pfam" id="PF00385">
    <property type="entry name" value="Chromo"/>
    <property type="match status" value="1"/>
</dbReference>
<keyword evidence="5 9" id="KW-0949">S-adenosyl-L-methionine</keyword>
<dbReference type="SUPFAM" id="SSF53335">
    <property type="entry name" value="S-adenosyl-L-methionine-dependent methyltransferases"/>
    <property type="match status" value="1"/>
</dbReference>
<dbReference type="Gene3D" id="3.40.50.150">
    <property type="entry name" value="Vaccinia Virus protein VP39"/>
    <property type="match status" value="1"/>
</dbReference>
<keyword evidence="3 9" id="KW-0489">Methyltransferase</keyword>
<dbReference type="PANTHER" id="PTHR10629">
    <property type="entry name" value="CYTOSINE-SPECIFIC METHYLTRANSFERASE"/>
    <property type="match status" value="1"/>
</dbReference>
<gene>
    <name evidence="13" type="ORF">AQUCO_07800023v1</name>
</gene>
<keyword evidence="7" id="KW-0539">Nucleus</keyword>
<dbReference type="FunCoup" id="A0A2G5C7X0">
    <property type="interactions" value="789"/>
</dbReference>
<dbReference type="PANTHER" id="PTHR10629:SF50">
    <property type="entry name" value="DNA (CYTOSINE-5)-METHYLTRANSFERASE CMT3"/>
    <property type="match status" value="1"/>
</dbReference>
<evidence type="ECO:0000256" key="3">
    <source>
        <dbReference type="ARBA" id="ARBA00022603"/>
    </source>
</evidence>
<evidence type="ECO:0000256" key="10">
    <source>
        <dbReference type="SAM" id="MobiDB-lite"/>
    </source>
</evidence>
<dbReference type="EMBL" id="KZ305095">
    <property type="protein sequence ID" value="PIA27394.1"/>
    <property type="molecule type" value="Genomic_DNA"/>
</dbReference>
<evidence type="ECO:0000256" key="7">
    <source>
        <dbReference type="ARBA" id="ARBA00023242"/>
    </source>
</evidence>
<organism evidence="13 14">
    <name type="scientific">Aquilegia coerulea</name>
    <name type="common">Rocky mountain columbine</name>
    <dbReference type="NCBI Taxonomy" id="218851"/>
    <lineage>
        <taxon>Eukaryota</taxon>
        <taxon>Viridiplantae</taxon>
        <taxon>Streptophyta</taxon>
        <taxon>Embryophyta</taxon>
        <taxon>Tracheophyta</taxon>
        <taxon>Spermatophyta</taxon>
        <taxon>Magnoliopsida</taxon>
        <taxon>Ranunculales</taxon>
        <taxon>Ranunculaceae</taxon>
        <taxon>Thalictroideae</taxon>
        <taxon>Aquilegia</taxon>
    </lineage>
</organism>
<dbReference type="GO" id="GO:0003682">
    <property type="term" value="F:chromatin binding"/>
    <property type="evidence" value="ECO:0007669"/>
    <property type="project" value="InterPro"/>
</dbReference>
<feature type="compositionally biased region" description="Basic and acidic residues" evidence="10">
    <location>
        <begin position="41"/>
        <end position="53"/>
    </location>
</feature>
<evidence type="ECO:0000256" key="9">
    <source>
        <dbReference type="PROSITE-ProRule" id="PRU01016"/>
    </source>
</evidence>
<dbReference type="GO" id="GO:0032259">
    <property type="term" value="P:methylation"/>
    <property type="evidence" value="ECO:0007669"/>
    <property type="project" value="UniProtKB-KW"/>
</dbReference>
<dbReference type="STRING" id="218851.A0A2G5C7X0"/>
<dbReference type="InterPro" id="IPR001025">
    <property type="entry name" value="BAH_dom"/>
</dbReference>
<dbReference type="Gene3D" id="2.30.30.490">
    <property type="match status" value="1"/>
</dbReference>
<dbReference type="Proteomes" id="UP000230069">
    <property type="component" value="Unassembled WGS sequence"/>
</dbReference>
<comment type="similarity">
    <text evidence="9">Belongs to the class I-like SAM-binding methyltransferase superfamily. C5-methyltransferase family.</text>
</comment>
<dbReference type="CDD" id="cd18635">
    <property type="entry name" value="CD_CMT3_like"/>
    <property type="match status" value="1"/>
</dbReference>
<dbReference type="InterPro" id="IPR023780">
    <property type="entry name" value="Chromo_domain"/>
</dbReference>
<evidence type="ECO:0000313" key="14">
    <source>
        <dbReference type="Proteomes" id="UP000230069"/>
    </source>
</evidence>
<evidence type="ECO:0000256" key="4">
    <source>
        <dbReference type="ARBA" id="ARBA00022679"/>
    </source>
</evidence>
<evidence type="ECO:0000256" key="8">
    <source>
        <dbReference type="ARBA" id="ARBA00047422"/>
    </source>
</evidence>
<reference evidence="13 14" key="1">
    <citation type="submission" date="2017-09" db="EMBL/GenBank/DDBJ databases">
        <title>WGS assembly of Aquilegia coerulea Goldsmith.</title>
        <authorList>
            <person name="Hodges S."/>
            <person name="Kramer E."/>
            <person name="Nordborg M."/>
            <person name="Tomkins J."/>
            <person name="Borevitz J."/>
            <person name="Derieg N."/>
            <person name="Yan J."/>
            <person name="Mihaltcheva S."/>
            <person name="Hayes R.D."/>
            <person name="Rokhsar D."/>
        </authorList>
    </citation>
    <scope>NUCLEOTIDE SEQUENCE [LARGE SCALE GENOMIC DNA]</scope>
    <source>
        <strain evidence="14">cv. Goldsmith</strain>
    </source>
</reference>
<dbReference type="Gene3D" id="3.90.120.10">
    <property type="entry name" value="DNA Methylase, subunit A, domain 2"/>
    <property type="match status" value="1"/>
</dbReference>
<feature type="domain" description="BAH" evidence="12">
    <location>
        <begin position="126"/>
        <end position="245"/>
    </location>
</feature>
<dbReference type="PRINTS" id="PR00105">
    <property type="entry name" value="C5METTRFRASE"/>
</dbReference>
<keyword evidence="4 9" id="KW-0808">Transferase</keyword>
<evidence type="ECO:0000256" key="6">
    <source>
        <dbReference type="ARBA" id="ARBA00023125"/>
    </source>
</evidence>
<dbReference type="GO" id="GO:0005634">
    <property type="term" value="C:nucleus"/>
    <property type="evidence" value="ECO:0007669"/>
    <property type="project" value="UniProtKB-SubCell"/>
</dbReference>
<comment type="catalytic activity">
    <reaction evidence="8">
        <text>a 2'-deoxycytidine in DNA + S-adenosyl-L-methionine = a 5-methyl-2'-deoxycytidine in DNA + S-adenosyl-L-homocysteine + H(+)</text>
        <dbReference type="Rhea" id="RHEA:13681"/>
        <dbReference type="Rhea" id="RHEA-COMP:11369"/>
        <dbReference type="Rhea" id="RHEA-COMP:11370"/>
        <dbReference type="ChEBI" id="CHEBI:15378"/>
        <dbReference type="ChEBI" id="CHEBI:57856"/>
        <dbReference type="ChEBI" id="CHEBI:59789"/>
        <dbReference type="ChEBI" id="CHEBI:85452"/>
        <dbReference type="ChEBI" id="CHEBI:85454"/>
        <dbReference type="EC" id="2.1.1.37"/>
    </reaction>
</comment>
<dbReference type="SMART" id="SM00298">
    <property type="entry name" value="CHROMO"/>
    <property type="match status" value="1"/>
</dbReference>
<feature type="region of interest" description="Disordered" evidence="10">
    <location>
        <begin position="88"/>
        <end position="111"/>
    </location>
</feature>
<dbReference type="PROSITE" id="PS00598">
    <property type="entry name" value="CHROMO_1"/>
    <property type="match status" value="1"/>
</dbReference>
<dbReference type="Pfam" id="PF00145">
    <property type="entry name" value="DNA_methylase"/>
    <property type="match status" value="1"/>
</dbReference>
<dbReference type="PROSITE" id="PS00094">
    <property type="entry name" value="C5_MTASE_1"/>
    <property type="match status" value="1"/>
</dbReference>
<dbReference type="PROSITE" id="PS51679">
    <property type="entry name" value="SAM_MT_C5"/>
    <property type="match status" value="1"/>
</dbReference>
<keyword evidence="6" id="KW-0238">DNA-binding</keyword>
<dbReference type="InterPro" id="IPR029063">
    <property type="entry name" value="SAM-dependent_MTases_sf"/>
</dbReference>
<dbReference type="EC" id="2.1.1.37" evidence="2"/>
<feature type="active site" evidence="9">
    <location>
        <position position="466"/>
    </location>
</feature>
<feature type="domain" description="Chromo" evidence="11">
    <location>
        <begin position="388"/>
        <end position="441"/>
    </location>
</feature>
<feature type="region of interest" description="Disordered" evidence="10">
    <location>
        <begin position="1"/>
        <end position="53"/>
    </location>
</feature>
<dbReference type="SMART" id="SM00439">
    <property type="entry name" value="BAH"/>
    <property type="match status" value="1"/>
</dbReference>
<dbReference type="GO" id="GO:0044027">
    <property type="term" value="P:negative regulation of gene expression via chromosomal CpG island methylation"/>
    <property type="evidence" value="ECO:0007669"/>
    <property type="project" value="TreeGrafter"/>
</dbReference>
<dbReference type="SUPFAM" id="SSF54160">
    <property type="entry name" value="Chromo domain-like"/>
    <property type="match status" value="1"/>
</dbReference>
<proteinExistence type="inferred from homology"/>
<evidence type="ECO:0000256" key="2">
    <source>
        <dbReference type="ARBA" id="ARBA00011975"/>
    </source>
</evidence>
<evidence type="ECO:0000259" key="12">
    <source>
        <dbReference type="PROSITE" id="PS51038"/>
    </source>
</evidence>
<protein>
    <recommendedName>
        <fullName evidence="2">DNA (cytosine-5-)-methyltransferase</fullName>
        <ecNumber evidence="2">2.1.1.37</ecNumber>
    </recommendedName>
</protein>
<dbReference type="InterPro" id="IPR050390">
    <property type="entry name" value="C5-Methyltransferase"/>
</dbReference>
<dbReference type="InterPro" id="IPR023779">
    <property type="entry name" value="Chromodomain_CS"/>
</dbReference>
<dbReference type="InterPro" id="IPR018117">
    <property type="entry name" value="C5_DNA_meth_AS"/>
</dbReference>
<dbReference type="InParanoid" id="A0A2G5C7X0"/>